<dbReference type="AlphaFoldDB" id="A0A0J7Y9M4"/>
<comment type="caution">
    <text evidence="1">The sequence shown here is derived from an EMBL/GenBank/DDBJ whole genome shotgun (WGS) entry which is preliminary data.</text>
</comment>
<name>A0A0J7Y9M4_9SPHN</name>
<dbReference type="PATRIC" id="fig|1114963.3.peg.494"/>
<organism evidence="1 2">
    <name type="scientific">Novosphingobium barchaimii LL02</name>
    <dbReference type="NCBI Taxonomy" id="1114963"/>
    <lineage>
        <taxon>Bacteria</taxon>
        <taxon>Pseudomonadati</taxon>
        <taxon>Pseudomonadota</taxon>
        <taxon>Alphaproteobacteria</taxon>
        <taxon>Sphingomonadales</taxon>
        <taxon>Sphingomonadaceae</taxon>
        <taxon>Novosphingobium</taxon>
    </lineage>
</organism>
<accession>A0A0J7Y9M4</accession>
<proteinExistence type="predicted"/>
<reference evidence="1 2" key="1">
    <citation type="journal article" date="2015" name="G3 (Bethesda)">
        <title>Insights into Ongoing Evolution of the Hexachlorocyclohexane Catabolic Pathway from Comparative Genomics of Ten Sphingomonadaceae Strains.</title>
        <authorList>
            <person name="Pearce S.L."/>
            <person name="Oakeshott J.G."/>
            <person name="Pandey G."/>
        </authorList>
    </citation>
    <scope>NUCLEOTIDE SEQUENCE [LARGE SCALE GENOMIC DNA]</scope>
    <source>
        <strain evidence="1 2">LL02</strain>
    </source>
</reference>
<sequence length="214" mass="22865">MTHAPHQSSGENIARAIRDETDRWHCLTGGVDLEDVIVRDDDDGEPVEVSRHPQGDGQMYFIDTMDRAVAHVVMDMLGIKVRGTTPSGSANLESIAGAVGDSAIRSLQIRSPLNRAIYQAIRKHNVSNMCDEDGHPYPLVDLMSNPAPSDIGTGEDEMIALADEVCSAVEAIQTDPTTATKTLHALGLLTDADVGRIGNTLAARERGRQGGQGA</sequence>
<dbReference type="Proteomes" id="UP000052268">
    <property type="component" value="Unassembled WGS sequence"/>
</dbReference>
<keyword evidence="2" id="KW-1185">Reference proteome</keyword>
<dbReference type="EMBL" id="JACU01000002">
    <property type="protein sequence ID" value="KMS60008.1"/>
    <property type="molecule type" value="Genomic_DNA"/>
</dbReference>
<gene>
    <name evidence="1" type="ORF">V474_07970</name>
</gene>
<dbReference type="RefSeq" id="WP_059149950.1">
    <property type="nucleotide sequence ID" value="NZ_KQ130452.1"/>
</dbReference>
<protein>
    <submittedName>
        <fullName evidence="1">Uncharacterized protein</fullName>
    </submittedName>
</protein>
<evidence type="ECO:0000313" key="1">
    <source>
        <dbReference type="EMBL" id="KMS60008.1"/>
    </source>
</evidence>
<evidence type="ECO:0000313" key="2">
    <source>
        <dbReference type="Proteomes" id="UP000052268"/>
    </source>
</evidence>